<evidence type="ECO:0008006" key="7">
    <source>
        <dbReference type="Google" id="ProtNLM"/>
    </source>
</evidence>
<dbReference type="GO" id="GO:0004843">
    <property type="term" value="F:cysteine-type deubiquitinase activity"/>
    <property type="evidence" value="ECO:0007669"/>
    <property type="project" value="InterPro"/>
</dbReference>
<gene>
    <name evidence="5" type="ORF">PPRIM_AZ9-3.1.T0490081</name>
</gene>
<evidence type="ECO:0000313" key="6">
    <source>
        <dbReference type="Proteomes" id="UP000688137"/>
    </source>
</evidence>
<dbReference type="EMBL" id="CAJJDM010000049">
    <property type="protein sequence ID" value="CAD8072353.1"/>
    <property type="molecule type" value="Genomic_DNA"/>
</dbReference>
<evidence type="ECO:0000259" key="3">
    <source>
        <dbReference type="PROSITE" id="PS50235"/>
    </source>
</evidence>
<sequence>MGGFFCCNKEKKKKIEQYRFKFTKYQSTIEEEFKSRAIFSSQFLKALEQRYYALKPNAGLNLEQLQVLLPNIQPKLLYRLLMYFKLENEDQIDLQGICFIISKFLNQGKSDQIELLFNLYDLDQDQILDQIEFQLFVEENKNLLNCDIIRFLKFDKNWFLKWGDQNLNLSQTFFFKIFQRPYEEKRIIEEQKDQIVYDKIYIISSKWWDQWKQYVDRTIANPEQPNDQNNQQLQQEFIEISPKQWLERPGPIDNRDIDGEYEGELKVQLIKGRDYETVGQEAWNNLMRWYGIIDKRLEFKRKCETINDKLTIELYPTIIQGFETDENGNVQYKNCYRFKMYEYSTMHDVRKKLFKKFQISTNKYQEYLLYMMKINEDWQCILDLDSDIISLNIASGTFFTMTKLQKKPISQVSYWKLGQKMLITDPSTNVEKMCLVQRFSESLNFVILHIEGQSFLDDFQIEIKQSPQGLQSTINQGISKQIKYPGLQNLGNTCYMNAALQCLITTQYFSNFLINERYKRLITVNNSLTKELSSLTQELTRTNESSISPQNFQNVLIKILPKFRKFQAQDADEFLDDLLTVISKELNEHENNQNSVIEKLFQGQYLTEKSCQQCPNIKNEIEQKKIFHLTVQEQSGYFKLRIYFFLNLFSYDGQQQTSNIIQKDLVKKTILIKNNTINTPTFRDLYNKIDACIGLSKDKYQLAIIYKKDIQRIICSNNDNQALTDLGINPNMTIYLYQLGNLQDAQNQFDNVCRMFSYKSRDFQQNDLVDFQETGQNWKKGKIDEIKPNQFKIFYLNDNNLAQVFIDRNKIAQFRSNTSNQQLNFVQIPVLNYYFNSFQKQYLLVLKPIIVYLPIQQLSLIELKVYIYKQIQRFINFDHFIVQSPFQTNSVQQQQIINFFSHPSFPYKIRVLDQDRKCLYCQKIRPEKNISYYHCQGCEVDPILLIFQQTTKPRIILEWNEIKFTKILEKKKDESEERLIQNLDLKDCFQKYTEESELRLECKLCGQNNYFKQRSYLNKPPIILILNLQKYKSNGEFIERYVDFPTNSLNINECLKQKENVLYDLYAVINSKRKRNDTHYTAYLKKQDQWYEFDDSSVSKIEKVQSTNAYMLFYTCKNIPDDCNINMSDFI</sequence>
<dbReference type="GO" id="GO:0005509">
    <property type="term" value="F:calcium ion binding"/>
    <property type="evidence" value="ECO:0007669"/>
    <property type="project" value="InterPro"/>
</dbReference>
<dbReference type="SMART" id="SM00695">
    <property type="entry name" value="DUSP"/>
    <property type="match status" value="1"/>
</dbReference>
<evidence type="ECO:0000256" key="1">
    <source>
        <dbReference type="SAM" id="Coils"/>
    </source>
</evidence>
<dbReference type="InterPro" id="IPR050185">
    <property type="entry name" value="Ub_carboxyl-term_hydrolase"/>
</dbReference>
<name>A0A8S1M3G5_PARPR</name>
<feature type="domain" description="USP" evidence="3">
    <location>
        <begin position="485"/>
        <end position="1117"/>
    </location>
</feature>
<dbReference type="InterPro" id="IPR001394">
    <property type="entry name" value="Peptidase_C19_UCH"/>
</dbReference>
<proteinExistence type="predicted"/>
<dbReference type="GO" id="GO:0016579">
    <property type="term" value="P:protein deubiquitination"/>
    <property type="evidence" value="ECO:0007669"/>
    <property type="project" value="InterPro"/>
</dbReference>
<evidence type="ECO:0000313" key="5">
    <source>
        <dbReference type="EMBL" id="CAD8072353.1"/>
    </source>
</evidence>
<dbReference type="InterPro" id="IPR028889">
    <property type="entry name" value="USP"/>
</dbReference>
<feature type="domain" description="EF-hand" evidence="2">
    <location>
        <begin position="108"/>
        <end position="143"/>
    </location>
</feature>
<evidence type="ECO:0000259" key="2">
    <source>
        <dbReference type="PROSITE" id="PS50222"/>
    </source>
</evidence>
<accession>A0A8S1M3G5</accession>
<feature type="coiled-coil region" evidence="1">
    <location>
        <begin position="518"/>
        <end position="545"/>
    </location>
</feature>
<comment type="caution">
    <text evidence="5">The sequence shown here is derived from an EMBL/GenBank/DDBJ whole genome shotgun (WGS) entry which is preliminary data.</text>
</comment>
<dbReference type="PROSITE" id="PS50235">
    <property type="entry name" value="USP_3"/>
    <property type="match status" value="1"/>
</dbReference>
<feature type="domain" description="DUSP" evidence="4">
    <location>
        <begin position="179"/>
        <end position="304"/>
    </location>
</feature>
<dbReference type="PROSITE" id="PS51283">
    <property type="entry name" value="DUSP"/>
    <property type="match status" value="1"/>
</dbReference>
<dbReference type="PANTHER" id="PTHR21646:SF46">
    <property type="entry name" value="UBIQUITIN CARBOXYL-TERMINAL HYDROLASE"/>
    <property type="match status" value="1"/>
</dbReference>
<dbReference type="InterPro" id="IPR018200">
    <property type="entry name" value="USP_CS"/>
</dbReference>
<keyword evidence="6" id="KW-1185">Reference proteome</keyword>
<dbReference type="Pfam" id="PF06337">
    <property type="entry name" value="DUSP"/>
    <property type="match status" value="1"/>
</dbReference>
<dbReference type="InterPro" id="IPR002048">
    <property type="entry name" value="EF_hand_dom"/>
</dbReference>
<dbReference type="InterPro" id="IPR018247">
    <property type="entry name" value="EF_Hand_1_Ca_BS"/>
</dbReference>
<dbReference type="PROSITE" id="PS00972">
    <property type="entry name" value="USP_1"/>
    <property type="match status" value="1"/>
</dbReference>
<dbReference type="Proteomes" id="UP000688137">
    <property type="component" value="Unassembled WGS sequence"/>
</dbReference>
<evidence type="ECO:0000259" key="4">
    <source>
        <dbReference type="PROSITE" id="PS51283"/>
    </source>
</evidence>
<organism evidence="5 6">
    <name type="scientific">Paramecium primaurelia</name>
    <dbReference type="NCBI Taxonomy" id="5886"/>
    <lineage>
        <taxon>Eukaryota</taxon>
        <taxon>Sar</taxon>
        <taxon>Alveolata</taxon>
        <taxon>Ciliophora</taxon>
        <taxon>Intramacronucleata</taxon>
        <taxon>Oligohymenophorea</taxon>
        <taxon>Peniculida</taxon>
        <taxon>Parameciidae</taxon>
        <taxon>Paramecium</taxon>
    </lineage>
</organism>
<dbReference type="PROSITE" id="PS50222">
    <property type="entry name" value="EF_HAND_2"/>
    <property type="match status" value="1"/>
</dbReference>
<keyword evidence="1" id="KW-0175">Coiled coil</keyword>
<dbReference type="PROSITE" id="PS00018">
    <property type="entry name" value="EF_HAND_1"/>
    <property type="match status" value="1"/>
</dbReference>
<dbReference type="PANTHER" id="PTHR21646">
    <property type="entry name" value="UBIQUITIN CARBOXYL-TERMINAL HYDROLASE"/>
    <property type="match status" value="1"/>
</dbReference>
<protein>
    <recommendedName>
        <fullName evidence="7">Ubiquitinyl hydrolase 1</fullName>
    </recommendedName>
</protein>
<dbReference type="Pfam" id="PF00443">
    <property type="entry name" value="UCH"/>
    <property type="match status" value="1"/>
</dbReference>
<reference evidence="5" key="1">
    <citation type="submission" date="2021-01" db="EMBL/GenBank/DDBJ databases">
        <authorList>
            <consortium name="Genoscope - CEA"/>
            <person name="William W."/>
        </authorList>
    </citation>
    <scope>NUCLEOTIDE SEQUENCE</scope>
</reference>
<dbReference type="AlphaFoldDB" id="A0A8S1M3G5"/>
<dbReference type="OMA" id="IWAQENE"/>
<dbReference type="InterPro" id="IPR006615">
    <property type="entry name" value="Pept_C19_DUSP"/>
</dbReference>